<dbReference type="CDD" id="cd17320">
    <property type="entry name" value="MFS_MdfA_MDR_like"/>
    <property type="match status" value="1"/>
</dbReference>
<reference evidence="11 12" key="1">
    <citation type="journal article" date="2016" name="Antonie Van Leeuwenhoek">
        <title>Dongia soli sp. nov., isolated from soil from Dokdo, Korea.</title>
        <authorList>
            <person name="Kim D.U."/>
            <person name="Lee H."/>
            <person name="Kim H."/>
            <person name="Kim S.G."/>
            <person name="Ka J.O."/>
        </authorList>
    </citation>
    <scope>NUCLEOTIDE SEQUENCE [LARGE SCALE GENOMIC DNA]</scope>
    <source>
        <strain evidence="11 12">D78</strain>
    </source>
</reference>
<keyword evidence="3 8" id="KW-0813">Transport</keyword>
<dbReference type="Gene3D" id="1.20.1720.10">
    <property type="entry name" value="Multidrug resistance protein D"/>
    <property type="match status" value="1"/>
</dbReference>
<evidence type="ECO:0000256" key="4">
    <source>
        <dbReference type="ARBA" id="ARBA00022475"/>
    </source>
</evidence>
<evidence type="ECO:0000256" key="1">
    <source>
        <dbReference type="ARBA" id="ARBA00004651"/>
    </source>
</evidence>
<dbReference type="Pfam" id="PF07690">
    <property type="entry name" value="MFS_1"/>
    <property type="match status" value="1"/>
</dbReference>
<dbReference type="PROSITE" id="PS50850">
    <property type="entry name" value="MFS"/>
    <property type="match status" value="1"/>
</dbReference>
<evidence type="ECO:0000256" key="2">
    <source>
        <dbReference type="ARBA" id="ARBA00006236"/>
    </source>
</evidence>
<evidence type="ECO:0000313" key="11">
    <source>
        <dbReference type="EMBL" id="MDY0882391.1"/>
    </source>
</evidence>
<feature type="transmembrane region" description="Helical" evidence="8">
    <location>
        <begin position="397"/>
        <end position="419"/>
    </location>
</feature>
<keyword evidence="12" id="KW-1185">Reference proteome</keyword>
<feature type="transmembrane region" description="Helical" evidence="8">
    <location>
        <begin position="367"/>
        <end position="391"/>
    </location>
</feature>
<dbReference type="InterPro" id="IPR001958">
    <property type="entry name" value="Tet-R_TetA/multi-R_MdtG-like"/>
</dbReference>
<feature type="region of interest" description="Disordered" evidence="9">
    <location>
        <begin position="1"/>
        <end position="21"/>
    </location>
</feature>
<dbReference type="InterPro" id="IPR004812">
    <property type="entry name" value="Efflux_drug-R_Bcr/CmlA"/>
</dbReference>
<dbReference type="EMBL" id="JAXCLW010000001">
    <property type="protein sequence ID" value="MDY0882391.1"/>
    <property type="molecule type" value="Genomic_DNA"/>
</dbReference>
<feature type="transmembrane region" description="Helical" evidence="8">
    <location>
        <begin position="36"/>
        <end position="54"/>
    </location>
</feature>
<dbReference type="InterPro" id="IPR011701">
    <property type="entry name" value="MFS"/>
</dbReference>
<organism evidence="11 12">
    <name type="scientific">Dongia soli</name>
    <dbReference type="NCBI Taxonomy" id="600628"/>
    <lineage>
        <taxon>Bacteria</taxon>
        <taxon>Pseudomonadati</taxon>
        <taxon>Pseudomonadota</taxon>
        <taxon>Alphaproteobacteria</taxon>
        <taxon>Rhodospirillales</taxon>
        <taxon>Dongiaceae</taxon>
        <taxon>Dongia</taxon>
    </lineage>
</organism>
<comment type="similarity">
    <text evidence="2 8">Belongs to the major facilitator superfamily. Bcr/CmlA family.</text>
</comment>
<feature type="transmembrane region" description="Helical" evidence="8">
    <location>
        <begin position="131"/>
        <end position="152"/>
    </location>
</feature>
<dbReference type="NCBIfam" id="TIGR00710">
    <property type="entry name" value="efflux_Bcr_CflA"/>
    <property type="match status" value="1"/>
</dbReference>
<dbReference type="NCBIfam" id="NF008314">
    <property type="entry name" value="PRK11102.1"/>
    <property type="match status" value="1"/>
</dbReference>
<feature type="transmembrane region" description="Helical" evidence="8">
    <location>
        <begin position="106"/>
        <end position="125"/>
    </location>
</feature>
<dbReference type="InterPro" id="IPR050189">
    <property type="entry name" value="MFS_Efflux_Transporters"/>
</dbReference>
<evidence type="ECO:0000256" key="3">
    <source>
        <dbReference type="ARBA" id="ARBA00022448"/>
    </source>
</evidence>
<comment type="subcellular location">
    <subcellularLocation>
        <location evidence="8">Cell inner membrane</location>
        <topology evidence="8">Multi-pass membrane protein</topology>
    </subcellularLocation>
    <subcellularLocation>
        <location evidence="1">Cell membrane</location>
        <topology evidence="1">Multi-pass membrane protein</topology>
    </subcellularLocation>
</comment>
<dbReference type="PRINTS" id="PR01035">
    <property type="entry name" value="TCRTETA"/>
</dbReference>
<keyword evidence="8" id="KW-0997">Cell inner membrane</keyword>
<evidence type="ECO:0000256" key="6">
    <source>
        <dbReference type="ARBA" id="ARBA00022989"/>
    </source>
</evidence>
<name>A0ABU5E7X2_9PROT</name>
<dbReference type="PANTHER" id="PTHR43124">
    <property type="entry name" value="PURINE EFFLUX PUMP PBUE"/>
    <property type="match status" value="1"/>
</dbReference>
<evidence type="ECO:0000256" key="9">
    <source>
        <dbReference type="SAM" id="MobiDB-lite"/>
    </source>
</evidence>
<evidence type="ECO:0000256" key="7">
    <source>
        <dbReference type="ARBA" id="ARBA00023136"/>
    </source>
</evidence>
<proteinExistence type="inferred from homology"/>
<gene>
    <name evidence="11" type="ORF">SMD27_06025</name>
</gene>
<evidence type="ECO:0000256" key="5">
    <source>
        <dbReference type="ARBA" id="ARBA00022692"/>
    </source>
</evidence>
<comment type="caution">
    <text evidence="8">Lacks conserved residue(s) required for the propagation of feature annotation.</text>
</comment>
<evidence type="ECO:0000259" key="10">
    <source>
        <dbReference type="PROSITE" id="PS50850"/>
    </source>
</evidence>
<dbReference type="PANTHER" id="PTHR43124:SF3">
    <property type="entry name" value="CHLORAMPHENICOL EFFLUX PUMP RV0191"/>
    <property type="match status" value="1"/>
</dbReference>
<dbReference type="SUPFAM" id="SSF103473">
    <property type="entry name" value="MFS general substrate transporter"/>
    <property type="match status" value="1"/>
</dbReference>
<evidence type="ECO:0000256" key="8">
    <source>
        <dbReference type="RuleBase" id="RU365088"/>
    </source>
</evidence>
<comment type="caution">
    <text evidence="11">The sequence shown here is derived from an EMBL/GenBank/DDBJ whole genome shotgun (WGS) entry which is preliminary data.</text>
</comment>
<keyword evidence="6 8" id="KW-1133">Transmembrane helix</keyword>
<feature type="compositionally biased region" description="Polar residues" evidence="9">
    <location>
        <begin position="1"/>
        <end position="19"/>
    </location>
</feature>
<keyword evidence="5 8" id="KW-0812">Transmembrane</keyword>
<feature type="domain" description="Major facilitator superfamily (MFS) profile" evidence="10">
    <location>
        <begin position="40"/>
        <end position="423"/>
    </location>
</feature>
<feature type="transmembrane region" description="Helical" evidence="8">
    <location>
        <begin position="164"/>
        <end position="183"/>
    </location>
</feature>
<dbReference type="RefSeq" id="WP_320507414.1">
    <property type="nucleotide sequence ID" value="NZ_JAXCLW010000001.1"/>
</dbReference>
<dbReference type="InterPro" id="IPR036259">
    <property type="entry name" value="MFS_trans_sf"/>
</dbReference>
<accession>A0ABU5E7X2</accession>
<evidence type="ECO:0000313" key="12">
    <source>
        <dbReference type="Proteomes" id="UP001279642"/>
    </source>
</evidence>
<feature type="transmembrane region" description="Helical" evidence="8">
    <location>
        <begin position="244"/>
        <end position="267"/>
    </location>
</feature>
<dbReference type="InterPro" id="IPR020846">
    <property type="entry name" value="MFS_dom"/>
</dbReference>
<feature type="transmembrane region" description="Helical" evidence="8">
    <location>
        <begin position="74"/>
        <end position="94"/>
    </location>
</feature>
<sequence>MNKETPLQRQDNAAGNSAATHGDRAGAVHGVTGPRFGPVAVVLLTALTALGPVSTDFYLPSLPSIARYFAVGEADAQLTLSAFLGGFAVAMLIYGPLSDRFGRKPVLLAGLVVFGLASFACSLADSIEQLIAARAVQAIGAGAGPVLCRAMVRDVFGAKGASRVLSYLAAAMALAPAVGPILGGFLQDAFGWRSIFWFITFYGVIGLIATVALLPESHQPANRVAAGPITMLKTFGMLLSHRRYVGFVLCQTFSYSGIFCFISGSAFVFIDMLGVSPKHFGWCFAVFVIGYMIGTILSARLTHRVGVDNMVRLGGAVALMASIVLVSIALIHQSVPGLLLPLMVYMIGIGIASPNSQAGAIGPFPQATGAASSLLGFLQMSVAALIGAALGQLQAQTAVPMTVAILLTVVGLNLSYWLMVRPSSSSH</sequence>
<keyword evidence="7 8" id="KW-0472">Membrane</keyword>
<keyword evidence="4" id="KW-1003">Cell membrane</keyword>
<feature type="transmembrane region" description="Helical" evidence="8">
    <location>
        <begin position="195"/>
        <end position="214"/>
    </location>
</feature>
<protein>
    <recommendedName>
        <fullName evidence="8">Bcr/CflA family efflux transporter</fullName>
    </recommendedName>
</protein>
<feature type="transmembrane region" description="Helical" evidence="8">
    <location>
        <begin position="279"/>
        <end position="299"/>
    </location>
</feature>
<dbReference type="Proteomes" id="UP001279642">
    <property type="component" value="Unassembled WGS sequence"/>
</dbReference>
<feature type="transmembrane region" description="Helical" evidence="8">
    <location>
        <begin position="311"/>
        <end position="332"/>
    </location>
</feature>